<comment type="caution">
    <text evidence="1">The sequence shown here is derived from an EMBL/GenBank/DDBJ whole genome shotgun (WGS) entry which is preliminary data.</text>
</comment>
<sequence length="157" mass="17652">MMEILSRNLPRRLFLLVSLAIFFIALISSLGRIEEAEQNGILEIRDLNSNLTVDPKVLIDWDTFVSRGNALSCAMRATEQDAAQYLRPGIPVNSEFVDYGDLTAWGWEVNPAPHALNGVQYALRVAFSALNINMANDAFYHIRHTKPVNVDGEEYEV</sequence>
<protein>
    <submittedName>
        <fullName evidence="1">Uncharacterized protein</fullName>
    </submittedName>
</protein>
<dbReference type="Proteomes" id="UP000018001">
    <property type="component" value="Unassembled WGS sequence"/>
</dbReference>
<name>V5G0Q2_BYSSN</name>
<dbReference type="HOGENOM" id="CLU_1677617_0_0_1"/>
<evidence type="ECO:0000313" key="2">
    <source>
        <dbReference type="Proteomes" id="UP000018001"/>
    </source>
</evidence>
<dbReference type="AlphaFoldDB" id="V5G0Q2"/>
<dbReference type="EMBL" id="BAUL01000092">
    <property type="protein sequence ID" value="GAD94427.1"/>
    <property type="molecule type" value="Genomic_DNA"/>
</dbReference>
<keyword evidence="2" id="KW-1185">Reference proteome</keyword>
<reference evidence="2" key="1">
    <citation type="journal article" date="2014" name="Genome Announc.">
        <title>Draft genome sequence of the formaldehyde-resistant fungus Byssochlamys spectabilis No. 5 (anamorph Paecilomyces variotii No. 5) (NBRC109023).</title>
        <authorList>
            <person name="Oka T."/>
            <person name="Ekino K."/>
            <person name="Fukuda K."/>
            <person name="Nomura Y."/>
        </authorList>
    </citation>
    <scope>NUCLEOTIDE SEQUENCE [LARGE SCALE GENOMIC DNA]</scope>
    <source>
        <strain evidence="2">No. 5 / NBRC 109023</strain>
    </source>
</reference>
<accession>V5G0Q2</accession>
<dbReference type="InParanoid" id="V5G0Q2"/>
<proteinExistence type="predicted"/>
<evidence type="ECO:0000313" key="1">
    <source>
        <dbReference type="EMBL" id="GAD94427.1"/>
    </source>
</evidence>
<organism evidence="1 2">
    <name type="scientific">Byssochlamys spectabilis (strain No. 5 / NBRC 109023)</name>
    <name type="common">Paecilomyces variotii</name>
    <dbReference type="NCBI Taxonomy" id="1356009"/>
    <lineage>
        <taxon>Eukaryota</taxon>
        <taxon>Fungi</taxon>
        <taxon>Dikarya</taxon>
        <taxon>Ascomycota</taxon>
        <taxon>Pezizomycotina</taxon>
        <taxon>Eurotiomycetes</taxon>
        <taxon>Eurotiomycetidae</taxon>
        <taxon>Eurotiales</taxon>
        <taxon>Thermoascaceae</taxon>
        <taxon>Paecilomyces</taxon>
    </lineage>
</organism>
<gene>
    <name evidence="1" type="ORF">PVAR5_3053</name>
</gene>